<protein>
    <submittedName>
        <fullName evidence="1">Type II toxin-antitoxin system HicB family antitoxin</fullName>
    </submittedName>
</protein>
<keyword evidence="2" id="KW-1185">Reference proteome</keyword>
<sequence length="78" mass="8917">MSTLSIRLPDSMHEKIRELAEKEGVSMNQLINSAVSEKLSALMTVEYLKEKGELGSRKKFNRVLSKVPDKEPEEKDRL</sequence>
<comment type="caution">
    <text evidence="1">The sequence shown here is derived from an EMBL/GenBank/DDBJ whole genome shotgun (WGS) entry which is preliminary data.</text>
</comment>
<dbReference type="InterPro" id="IPR013321">
    <property type="entry name" value="Arc_rbn_hlx_hlx"/>
</dbReference>
<dbReference type="InterPro" id="IPR010985">
    <property type="entry name" value="Ribbon_hlx_hlx"/>
</dbReference>
<dbReference type="Gene3D" id="1.10.1220.10">
    <property type="entry name" value="Met repressor-like"/>
    <property type="match status" value="1"/>
</dbReference>
<dbReference type="EMBL" id="JANDBC010000001">
    <property type="protein sequence ID" value="MCP9291136.1"/>
    <property type="molecule type" value="Genomic_DNA"/>
</dbReference>
<dbReference type="Proteomes" id="UP001139125">
    <property type="component" value="Unassembled WGS sequence"/>
</dbReference>
<evidence type="ECO:0000313" key="1">
    <source>
        <dbReference type="EMBL" id="MCP9291136.1"/>
    </source>
</evidence>
<dbReference type="NCBIfam" id="NF041551">
    <property type="entry name" value="YlcI_YnfO_N"/>
    <property type="match status" value="1"/>
</dbReference>
<dbReference type="InterPro" id="IPR008651">
    <property type="entry name" value="Uncharacterised_HicB"/>
</dbReference>
<accession>A0A9X2L2I4</accession>
<name>A0A9X2L2I4_9BACT</name>
<dbReference type="SUPFAM" id="SSF47598">
    <property type="entry name" value="Ribbon-helix-helix"/>
    <property type="match status" value="1"/>
</dbReference>
<dbReference type="AlphaFoldDB" id="A0A9X2L2I4"/>
<dbReference type="Pfam" id="PF05534">
    <property type="entry name" value="HicB"/>
    <property type="match status" value="1"/>
</dbReference>
<dbReference type="GO" id="GO:0006355">
    <property type="term" value="P:regulation of DNA-templated transcription"/>
    <property type="evidence" value="ECO:0007669"/>
    <property type="project" value="InterPro"/>
</dbReference>
<organism evidence="1 2">
    <name type="scientific">Gracilimonas sediminicola</name>
    <dbReference type="NCBI Taxonomy" id="2952158"/>
    <lineage>
        <taxon>Bacteria</taxon>
        <taxon>Pseudomonadati</taxon>
        <taxon>Balneolota</taxon>
        <taxon>Balneolia</taxon>
        <taxon>Balneolales</taxon>
        <taxon>Balneolaceae</taxon>
        <taxon>Gracilimonas</taxon>
    </lineage>
</organism>
<dbReference type="RefSeq" id="WP_255133808.1">
    <property type="nucleotide sequence ID" value="NZ_JANDBC010000001.1"/>
</dbReference>
<proteinExistence type="predicted"/>
<gene>
    <name evidence="1" type="ORF">NM125_06035</name>
</gene>
<reference evidence="1" key="1">
    <citation type="submission" date="2022-06" db="EMBL/GenBank/DDBJ databases">
        <title>Gracilimonas sp. CAU 1638 isolated from sea sediment.</title>
        <authorList>
            <person name="Kim W."/>
        </authorList>
    </citation>
    <scope>NUCLEOTIDE SEQUENCE</scope>
    <source>
        <strain evidence="1">CAU 1638</strain>
    </source>
</reference>
<evidence type="ECO:0000313" key="2">
    <source>
        <dbReference type="Proteomes" id="UP001139125"/>
    </source>
</evidence>